<evidence type="ECO:0000313" key="5">
    <source>
        <dbReference type="Proteomes" id="UP000324748"/>
    </source>
</evidence>
<accession>A0A5B0LU85</accession>
<feature type="region of interest" description="Disordered" evidence="1">
    <location>
        <begin position="44"/>
        <end position="88"/>
    </location>
</feature>
<evidence type="ECO:0000313" key="3">
    <source>
        <dbReference type="EMBL" id="KAA1067370.1"/>
    </source>
</evidence>
<evidence type="ECO:0000313" key="4">
    <source>
        <dbReference type="EMBL" id="KAA1137855.1"/>
    </source>
</evidence>
<keyword evidence="5" id="KW-1185">Reference proteome</keyword>
<comment type="caution">
    <text evidence="3">The sequence shown here is derived from an EMBL/GenBank/DDBJ whole genome shotgun (WGS) entry which is preliminary data.</text>
</comment>
<dbReference type="EMBL" id="VDEP01000005">
    <property type="protein sequence ID" value="KAA1137855.1"/>
    <property type="molecule type" value="Genomic_DNA"/>
</dbReference>
<feature type="compositionally biased region" description="Low complexity" evidence="1">
    <location>
        <begin position="77"/>
        <end position="88"/>
    </location>
</feature>
<dbReference type="Proteomes" id="UP000325313">
    <property type="component" value="Unassembled WGS sequence"/>
</dbReference>
<keyword evidence="2" id="KW-0472">Membrane</keyword>
<protein>
    <submittedName>
        <fullName evidence="3">Uncharacterized protein</fullName>
    </submittedName>
</protein>
<dbReference type="AlphaFoldDB" id="A0A5B0LU85"/>
<feature type="transmembrane region" description="Helical" evidence="2">
    <location>
        <begin position="101"/>
        <end position="123"/>
    </location>
</feature>
<evidence type="ECO:0000256" key="1">
    <source>
        <dbReference type="SAM" id="MobiDB-lite"/>
    </source>
</evidence>
<keyword evidence="2" id="KW-0812">Transmembrane</keyword>
<keyword evidence="2" id="KW-1133">Transmembrane helix</keyword>
<name>A0A5B0LU85_PUCGR</name>
<feature type="compositionally biased region" description="Low complexity" evidence="1">
    <location>
        <begin position="44"/>
        <end position="57"/>
    </location>
</feature>
<feature type="region of interest" description="Disordered" evidence="1">
    <location>
        <begin position="139"/>
        <end position="167"/>
    </location>
</feature>
<dbReference type="OrthoDB" id="2511322at2759"/>
<proteinExistence type="predicted"/>
<dbReference type="EMBL" id="VSWC01000184">
    <property type="protein sequence ID" value="KAA1067370.1"/>
    <property type="molecule type" value="Genomic_DNA"/>
</dbReference>
<gene>
    <name evidence="3" type="ORF">PGT21_002677</name>
    <name evidence="4" type="ORF">PGTUg99_025888</name>
</gene>
<feature type="compositionally biased region" description="Polar residues" evidence="1">
    <location>
        <begin position="154"/>
        <end position="166"/>
    </location>
</feature>
<organism evidence="3 5">
    <name type="scientific">Puccinia graminis f. sp. tritici</name>
    <dbReference type="NCBI Taxonomy" id="56615"/>
    <lineage>
        <taxon>Eukaryota</taxon>
        <taxon>Fungi</taxon>
        <taxon>Dikarya</taxon>
        <taxon>Basidiomycota</taxon>
        <taxon>Pucciniomycotina</taxon>
        <taxon>Pucciniomycetes</taxon>
        <taxon>Pucciniales</taxon>
        <taxon>Pucciniaceae</taxon>
        <taxon>Puccinia</taxon>
    </lineage>
</organism>
<sequence>MLIPMYLSSHPAIIMSCFYKMRINIPHPTGTSIRAMLAQNHSLDPSDDSLPTSSNSHRLPVMPNPEHPDTNALRSVSTDISNDTSDSTNTYGRISTPAETLGVAVAGIVVVIVLCILAQILAIRVKGRRQCREIHWDYPAAKSNPSAPDPVSESGGSNLTTSTTRRPLTEAALTRKTSFKTKLHSLFRKISPFKFREAETNSMGLASLDRRNTALRSSTILRGT</sequence>
<dbReference type="Proteomes" id="UP000324748">
    <property type="component" value="Unassembled WGS sequence"/>
</dbReference>
<reference evidence="5 6" key="1">
    <citation type="submission" date="2019-05" db="EMBL/GenBank/DDBJ databases">
        <title>Emergence of the Ug99 lineage of the wheat stem rust pathogen through somatic hybridization.</title>
        <authorList>
            <person name="Li F."/>
            <person name="Upadhyaya N.M."/>
            <person name="Sperschneider J."/>
            <person name="Matny O."/>
            <person name="Nguyen-Phuc H."/>
            <person name="Mago R."/>
            <person name="Raley C."/>
            <person name="Miller M.E."/>
            <person name="Silverstein K.A.T."/>
            <person name="Henningsen E."/>
            <person name="Hirsch C.D."/>
            <person name="Visser B."/>
            <person name="Pretorius Z.A."/>
            <person name="Steffenson B.J."/>
            <person name="Schwessinger B."/>
            <person name="Dodds P.N."/>
            <person name="Figueroa M."/>
        </authorList>
    </citation>
    <scope>NUCLEOTIDE SEQUENCE [LARGE SCALE GENOMIC DNA]</scope>
    <source>
        <strain evidence="3">21-0</strain>
        <strain evidence="4 6">Ug99</strain>
    </source>
</reference>
<evidence type="ECO:0000256" key="2">
    <source>
        <dbReference type="SAM" id="Phobius"/>
    </source>
</evidence>
<evidence type="ECO:0000313" key="6">
    <source>
        <dbReference type="Proteomes" id="UP000325313"/>
    </source>
</evidence>